<sequence>MILADTSVWVQHFRQGEPKLVDCLMRSEVVIHPYIIGELALGSISDRRRTLADLSLLPSVSSVETEEILSFIEARRLFSLGLGYVDVNLLAATILNQDVRLWTFDRRLADAAKKIGIAYEVNKKGDPRAAFPETFRCRSDQRE</sequence>
<feature type="domain" description="PIN" evidence="1">
    <location>
        <begin position="2"/>
        <end position="113"/>
    </location>
</feature>
<dbReference type="Proteomes" id="UP000571950">
    <property type="component" value="Unassembled WGS sequence"/>
</dbReference>
<dbReference type="Gene3D" id="3.40.50.1010">
    <property type="entry name" value="5'-nuclease"/>
    <property type="match status" value="1"/>
</dbReference>
<proteinExistence type="predicted"/>
<dbReference type="EMBL" id="JACIDT010000002">
    <property type="protein sequence ID" value="MBB3925212.1"/>
    <property type="molecule type" value="Genomic_DNA"/>
</dbReference>
<evidence type="ECO:0000259" key="1">
    <source>
        <dbReference type="Pfam" id="PF01850"/>
    </source>
</evidence>
<keyword evidence="3" id="KW-1185">Reference proteome</keyword>
<dbReference type="Pfam" id="PF01850">
    <property type="entry name" value="PIN"/>
    <property type="match status" value="1"/>
</dbReference>
<dbReference type="RefSeq" id="WP_188070750.1">
    <property type="nucleotide sequence ID" value="NZ_BSPS01000080.1"/>
</dbReference>
<dbReference type="InterPro" id="IPR002716">
    <property type="entry name" value="PIN_dom"/>
</dbReference>
<comment type="caution">
    <text evidence="2">The sequence shown here is derived from an EMBL/GenBank/DDBJ whole genome shotgun (WGS) entry which is preliminary data.</text>
</comment>
<name>A0A7W6FP61_9SPHN</name>
<dbReference type="AlphaFoldDB" id="A0A7W6FP61"/>
<dbReference type="SUPFAM" id="SSF88723">
    <property type="entry name" value="PIN domain-like"/>
    <property type="match status" value="1"/>
</dbReference>
<protein>
    <recommendedName>
        <fullName evidence="1">PIN domain-containing protein</fullName>
    </recommendedName>
</protein>
<organism evidence="2 3">
    <name type="scientific">Sphingobium jiangsuense</name>
    <dbReference type="NCBI Taxonomy" id="870476"/>
    <lineage>
        <taxon>Bacteria</taxon>
        <taxon>Pseudomonadati</taxon>
        <taxon>Pseudomonadota</taxon>
        <taxon>Alphaproteobacteria</taxon>
        <taxon>Sphingomonadales</taxon>
        <taxon>Sphingomonadaceae</taxon>
        <taxon>Sphingobium</taxon>
    </lineage>
</organism>
<reference evidence="2 3" key="1">
    <citation type="submission" date="2020-08" db="EMBL/GenBank/DDBJ databases">
        <title>Genomic Encyclopedia of Type Strains, Phase IV (KMG-IV): sequencing the most valuable type-strain genomes for metagenomic binning, comparative biology and taxonomic classification.</title>
        <authorList>
            <person name="Goeker M."/>
        </authorList>
    </citation>
    <scope>NUCLEOTIDE SEQUENCE [LARGE SCALE GENOMIC DNA]</scope>
    <source>
        <strain evidence="2 3">DSM 26189</strain>
    </source>
</reference>
<dbReference type="InterPro" id="IPR029060">
    <property type="entry name" value="PIN-like_dom_sf"/>
</dbReference>
<evidence type="ECO:0000313" key="2">
    <source>
        <dbReference type="EMBL" id="MBB3925212.1"/>
    </source>
</evidence>
<accession>A0A7W6FP61</accession>
<evidence type="ECO:0000313" key="3">
    <source>
        <dbReference type="Proteomes" id="UP000571950"/>
    </source>
</evidence>
<gene>
    <name evidence="2" type="ORF">GGR43_000913</name>
</gene>